<dbReference type="InterPro" id="IPR013783">
    <property type="entry name" value="Ig-like_fold"/>
</dbReference>
<dbReference type="OrthoDB" id="3187562at2"/>
<dbReference type="CAZy" id="GH3">
    <property type="family name" value="Glycoside Hydrolase Family 3"/>
</dbReference>
<feature type="domain" description="Fibronectin type III-like" evidence="3">
    <location>
        <begin position="577"/>
        <end position="648"/>
    </location>
</feature>
<dbReference type="InterPro" id="IPR002772">
    <property type="entry name" value="Glyco_hydro_3_C"/>
</dbReference>
<dbReference type="eggNOG" id="COG1472">
    <property type="taxonomic scope" value="Bacteria"/>
</dbReference>
<evidence type="ECO:0000313" key="4">
    <source>
        <dbReference type="EMBL" id="ACV10166.1"/>
    </source>
</evidence>
<dbReference type="EMBL" id="CP001706">
    <property type="protein sequence ID" value="ACV10166.1"/>
    <property type="molecule type" value="Genomic_DNA"/>
</dbReference>
<evidence type="ECO:0000313" key="5">
    <source>
        <dbReference type="Proteomes" id="UP000000628"/>
    </source>
</evidence>
<dbReference type="InterPro" id="IPR026891">
    <property type="entry name" value="Fn3-like"/>
</dbReference>
<accession>C7R3M1</accession>
<dbReference type="Gene3D" id="2.60.40.10">
    <property type="entry name" value="Immunoglobulins"/>
    <property type="match status" value="1"/>
</dbReference>
<protein>
    <submittedName>
        <fullName evidence="4">Glycoside hydrolase family 3 domain protein</fullName>
    </submittedName>
</protein>
<dbReference type="InterPro" id="IPR036881">
    <property type="entry name" value="Glyco_hydro_3_C_sf"/>
</dbReference>
<dbReference type="KEGG" id="jde:Jden_2534"/>
<dbReference type="SUPFAM" id="SSF52279">
    <property type="entry name" value="Beta-D-glucan exohydrolase, C-terminal domain"/>
    <property type="match status" value="1"/>
</dbReference>
<dbReference type="InterPro" id="IPR036962">
    <property type="entry name" value="Glyco_hydro_3_N_sf"/>
</dbReference>
<dbReference type="InterPro" id="IPR001764">
    <property type="entry name" value="Glyco_hydro_3_N"/>
</dbReference>
<dbReference type="AlphaFoldDB" id="C7R3M1"/>
<sequence length="813" mass="86942">MSRSVLDVDSVVSSLTLLEKAALLSGENVWESRSVRRLGVPSMFFADGPHGLRRQSGPSDHLGLHESEKSTCFPTAATLANSWDPQLTQRVGAAIGAEAAQQGVQVLLGPGLNIKRSPVGGRNFEYYSEDPLLSGVLAAGFVRGVQSQGVAATPKHFAANSQELLRMANDSVVDERTLREMYLTGFEIVVRQAAPWALMSSYNKVNGVYANENSALLSDILRGEWGFDGAVITDWGGGNDAVAAVEAGSALEMPSPGLDSARQIVSAVDRGVLAMADVDARVRELLTLAARTSTPTRGRVDVDAHHQLAREAAASSMVLLRNEGGVLPLAGQARVAVVGDFARAPRYQGAGSSQVNPYRVVDAAHAVEKTPVQCVSMTQGFRRDGVADAALLRESVEAASRADVVVMFVGLPELYESEGIDRADLSLPANQVEAIEAVAGVNDNVVVVLAAGGVVEMPWRDRVKAIVHGYLNGQAGGQAVWDVLTGVVNPGGRLAETFVESLSDHPTADIFPADGPTAQYREGLFVGYRYFSTVDAPVAFPFGFGLSYTSFAYEDFSVEGDSVAVTVRNTGVVAGHEVVQVYVSGPQVSAFVRPARVLAGFSRVFVEPGESVRVRVVLAGEALRSFDVGRGSWVRENGVYRVQVGSHVNDVRAEGSFEVRDGVAVERPVNADALGVYWTGEVRSVPDAAFAALLGRDVPSSQWQPGPLDVNDPISRWSQARSPLARCAAWVLRSLIRRSEKKGKPDLNLLFLSNMPVRAIGKMTNGAMSMEMVHALLLVVNGHHIRGIGRLVSAWWRNMSLNRATRRELAGGS</sequence>
<dbReference type="InterPro" id="IPR017853">
    <property type="entry name" value="GH"/>
</dbReference>
<proteinExistence type="inferred from homology"/>
<dbReference type="SMART" id="SM01217">
    <property type="entry name" value="Fn3_like"/>
    <property type="match status" value="1"/>
</dbReference>
<gene>
    <name evidence="4" type="ordered locus">Jden_2534</name>
</gene>
<dbReference type="InterPro" id="IPR050288">
    <property type="entry name" value="Cellulose_deg_GH3"/>
</dbReference>
<reference evidence="4 5" key="1">
    <citation type="journal article" date="2009" name="Stand. Genomic Sci.">
        <title>Complete genome sequence of Jonesia denitrificans type strain (Prevot 55134).</title>
        <authorList>
            <person name="Pukall R."/>
            <person name="Gehrich-Schroter G."/>
            <person name="Lapidus A."/>
            <person name="Nolan M."/>
            <person name="Glavina Del Rio T."/>
            <person name="Lucas S."/>
            <person name="Chen F."/>
            <person name="Tice H."/>
            <person name="Pitluck S."/>
            <person name="Cheng J.F."/>
            <person name="Copeland A."/>
            <person name="Saunders E."/>
            <person name="Brettin T."/>
            <person name="Detter J.C."/>
            <person name="Bruce D."/>
            <person name="Goodwin L."/>
            <person name="Pati A."/>
            <person name="Ivanova N."/>
            <person name="Mavromatis K."/>
            <person name="Ovchinnikova G."/>
            <person name="Chen A."/>
            <person name="Palaniappan K."/>
            <person name="Land M."/>
            <person name="Hauser L."/>
            <person name="Chang Y.J."/>
            <person name="Jeffries C.D."/>
            <person name="Chain P."/>
            <person name="Goker M."/>
            <person name="Bristow J."/>
            <person name="Eisen J.A."/>
            <person name="Markowitz V."/>
            <person name="Hugenholtz P."/>
            <person name="Kyrpides N.C."/>
            <person name="Klenk H.P."/>
            <person name="Han C."/>
        </authorList>
    </citation>
    <scope>NUCLEOTIDE SEQUENCE [LARGE SCALE GENOMIC DNA]</scope>
    <source>
        <strain evidence="5">ATCC 14870 / DSM 20603 / BCRC 15368 / CIP 55.134 / JCM 11481 / NBRC 15587 / NCTC 10816 / Prevot 55134</strain>
    </source>
</reference>
<dbReference type="GO" id="GO:0005975">
    <property type="term" value="P:carbohydrate metabolic process"/>
    <property type="evidence" value="ECO:0007669"/>
    <property type="project" value="InterPro"/>
</dbReference>
<comment type="similarity">
    <text evidence="1">Belongs to the glycosyl hydrolase 3 family.</text>
</comment>
<dbReference type="PANTHER" id="PTHR42715:SF10">
    <property type="entry name" value="BETA-GLUCOSIDASE"/>
    <property type="match status" value="1"/>
</dbReference>
<dbReference type="SUPFAM" id="SSF51445">
    <property type="entry name" value="(Trans)glycosidases"/>
    <property type="match status" value="1"/>
</dbReference>
<keyword evidence="5" id="KW-1185">Reference proteome</keyword>
<dbReference type="Proteomes" id="UP000000628">
    <property type="component" value="Chromosome"/>
</dbReference>
<evidence type="ECO:0000259" key="3">
    <source>
        <dbReference type="SMART" id="SM01217"/>
    </source>
</evidence>
<dbReference type="PRINTS" id="PR00133">
    <property type="entry name" value="GLHYDRLASE3"/>
</dbReference>
<dbReference type="STRING" id="471856.Jden_2534"/>
<dbReference type="Gene3D" id="3.20.20.300">
    <property type="entry name" value="Glycoside hydrolase, family 3, N-terminal domain"/>
    <property type="match status" value="1"/>
</dbReference>
<organism evidence="4 5">
    <name type="scientific">Jonesia denitrificans (strain ATCC 14870 / DSM 20603 / BCRC 15368 / CIP 55.134 / JCM 11481 / NBRC 15587 / NCTC 10816 / Prevot 55134)</name>
    <name type="common">Listeria denitrificans</name>
    <dbReference type="NCBI Taxonomy" id="471856"/>
    <lineage>
        <taxon>Bacteria</taxon>
        <taxon>Bacillati</taxon>
        <taxon>Actinomycetota</taxon>
        <taxon>Actinomycetes</taxon>
        <taxon>Micrococcales</taxon>
        <taxon>Jonesiaceae</taxon>
        <taxon>Jonesia</taxon>
    </lineage>
</organism>
<dbReference type="GO" id="GO:0004553">
    <property type="term" value="F:hydrolase activity, hydrolyzing O-glycosyl compounds"/>
    <property type="evidence" value="ECO:0007669"/>
    <property type="project" value="InterPro"/>
</dbReference>
<dbReference type="HOGENOM" id="CLU_004542_4_1_11"/>
<dbReference type="Pfam" id="PF01915">
    <property type="entry name" value="Glyco_hydro_3_C"/>
    <property type="match status" value="1"/>
</dbReference>
<dbReference type="PANTHER" id="PTHR42715">
    <property type="entry name" value="BETA-GLUCOSIDASE"/>
    <property type="match status" value="1"/>
</dbReference>
<evidence type="ECO:0000256" key="1">
    <source>
        <dbReference type="ARBA" id="ARBA00005336"/>
    </source>
</evidence>
<dbReference type="Pfam" id="PF00933">
    <property type="entry name" value="Glyco_hydro_3"/>
    <property type="match status" value="1"/>
</dbReference>
<dbReference type="Gene3D" id="3.40.50.1700">
    <property type="entry name" value="Glycoside hydrolase family 3 C-terminal domain"/>
    <property type="match status" value="1"/>
</dbReference>
<dbReference type="Pfam" id="PF14310">
    <property type="entry name" value="Fn3-like"/>
    <property type="match status" value="1"/>
</dbReference>
<evidence type="ECO:0000256" key="2">
    <source>
        <dbReference type="ARBA" id="ARBA00022801"/>
    </source>
</evidence>
<keyword evidence="2 4" id="KW-0378">Hydrolase</keyword>
<dbReference type="RefSeq" id="WP_015772777.1">
    <property type="nucleotide sequence ID" value="NC_013174.1"/>
</dbReference>
<name>C7R3M1_JONDD</name>